<keyword evidence="2" id="KW-1133">Transmembrane helix</keyword>
<evidence type="ECO:0000313" key="3">
    <source>
        <dbReference type="EMBL" id="CAC5399920.1"/>
    </source>
</evidence>
<accession>A0A6J8CYC6</accession>
<reference evidence="3 4" key="1">
    <citation type="submission" date="2020-06" db="EMBL/GenBank/DDBJ databases">
        <authorList>
            <person name="Li R."/>
            <person name="Bekaert M."/>
        </authorList>
    </citation>
    <scope>NUCLEOTIDE SEQUENCE [LARGE SCALE GENOMIC DNA]</scope>
    <source>
        <strain evidence="4">wild</strain>
    </source>
</reference>
<dbReference type="OrthoDB" id="6217084at2759"/>
<name>A0A6J8CYC6_MYTCO</name>
<feature type="region of interest" description="Disordered" evidence="1">
    <location>
        <begin position="345"/>
        <end position="372"/>
    </location>
</feature>
<feature type="compositionally biased region" description="Acidic residues" evidence="1">
    <location>
        <begin position="363"/>
        <end position="372"/>
    </location>
</feature>
<dbReference type="Gene3D" id="2.120.10.30">
    <property type="entry name" value="TolB, C-terminal domain"/>
    <property type="match status" value="1"/>
</dbReference>
<evidence type="ECO:0000313" key="4">
    <source>
        <dbReference type="Proteomes" id="UP000507470"/>
    </source>
</evidence>
<evidence type="ECO:0000256" key="1">
    <source>
        <dbReference type="SAM" id="MobiDB-lite"/>
    </source>
</evidence>
<dbReference type="InterPro" id="IPR011042">
    <property type="entry name" value="6-blade_b-propeller_TolB-like"/>
</dbReference>
<keyword evidence="2" id="KW-0472">Membrane</keyword>
<keyword evidence="4" id="KW-1185">Reference proteome</keyword>
<sequence length="900" mass="104880">MDDEDEERRLFLRLYYFCIDKSMCILGIYMNTFLLFNSSFEDFLNTNKHEIFHKWNATTPCCKCITTASLAASNKKSYLKKDQIEMLYKFDGQATVGHEQITKKQIKQYCICSMYAIPDIETDTIDISTAYCIIKTCSDTLFKRIENPLETIKRIRNKLSHLYGGKINKALFNTEWAELEKAVLIIVGYISPSLPRYEQKQIDKLKNENVKVADVYDKLSEWERKMQYWMDDTKDQLRTEIVNDIRKVLKEDSQSFQVHDDQLTFQIQVETKKHEYCDHKEERTSTNPSSTRTTSSEIKRHKIMNIAVWLMNSLVLVQRKLAFFFTAVANKMLLKRTDQRQLEEINENEQNGDQRQLEKNNENEQEDNTDDDTGCVIEINIRNLKGMENKDTFLKLPQLKDIGKIQINFAYKGSLVIVTTIPIALVTNKSEFQEEMRLFLTRLVQEFNIDNKIRKLVEVKLTVLSSFEEALNRYKVNSSKADKEKTTKKMDKDVQVDISECPRCLLYEIERNQMYRTWNWIAYSKTKVPTTQQLKSLVEIEKDSSENYEDFRNNREFAETEQIDLNICMKCDVSLYDLAYWCKRCQQIMCEKCIAVHQLQTSSESKNIDIIQYSDYGLEIGRKPLKRELVKNLYDTYSEYELINSFQVDDSEVRCIELIDERTLVLGFPDKLHLVVCTISNEIQKVIYLKNIPWDTAAVGDKKMVVCYGSERNISFVDITSGKIDKDIWISEECYGINYKNGELYAGSFSGVNIITMTGELKRKIAIDGFLPYCFCISDNNCLFYTHYAENKIICINAYGIPLFTRSYPNMTKPCGIKCDENDDVYVAFGGSSTIYRLRPNGEAFDVIFSFCPPLTSFSTPRLCYDSVSKCLFASSFEKLGIVRIFKQKIFFNDRAHSEG</sequence>
<gene>
    <name evidence="3" type="ORF">MCOR_34142</name>
</gene>
<keyword evidence="2" id="KW-0812">Transmembrane</keyword>
<dbReference type="EMBL" id="CACVKT020006131">
    <property type="protein sequence ID" value="CAC5399920.1"/>
    <property type="molecule type" value="Genomic_DNA"/>
</dbReference>
<feature type="region of interest" description="Disordered" evidence="1">
    <location>
        <begin position="276"/>
        <end position="296"/>
    </location>
</feature>
<dbReference type="Proteomes" id="UP000507470">
    <property type="component" value="Unassembled WGS sequence"/>
</dbReference>
<feature type="transmembrane region" description="Helical" evidence="2">
    <location>
        <begin position="12"/>
        <end position="36"/>
    </location>
</feature>
<evidence type="ECO:0008006" key="5">
    <source>
        <dbReference type="Google" id="ProtNLM"/>
    </source>
</evidence>
<protein>
    <recommendedName>
        <fullName evidence="5">B box-type domain-containing protein</fullName>
    </recommendedName>
</protein>
<organism evidence="3 4">
    <name type="scientific">Mytilus coruscus</name>
    <name type="common">Sea mussel</name>
    <dbReference type="NCBI Taxonomy" id="42192"/>
    <lineage>
        <taxon>Eukaryota</taxon>
        <taxon>Metazoa</taxon>
        <taxon>Spiralia</taxon>
        <taxon>Lophotrochozoa</taxon>
        <taxon>Mollusca</taxon>
        <taxon>Bivalvia</taxon>
        <taxon>Autobranchia</taxon>
        <taxon>Pteriomorphia</taxon>
        <taxon>Mytilida</taxon>
        <taxon>Mytiloidea</taxon>
        <taxon>Mytilidae</taxon>
        <taxon>Mytilinae</taxon>
        <taxon>Mytilus</taxon>
    </lineage>
</organism>
<dbReference type="AlphaFoldDB" id="A0A6J8CYC6"/>
<feature type="compositionally biased region" description="Low complexity" evidence="1">
    <location>
        <begin position="285"/>
        <end position="296"/>
    </location>
</feature>
<proteinExistence type="predicted"/>
<dbReference type="SUPFAM" id="SSF63825">
    <property type="entry name" value="YWTD domain"/>
    <property type="match status" value="1"/>
</dbReference>
<evidence type="ECO:0000256" key="2">
    <source>
        <dbReference type="SAM" id="Phobius"/>
    </source>
</evidence>